<comment type="caution">
    <text evidence="8">The sequence shown here is derived from an EMBL/GenBank/DDBJ whole genome shotgun (WGS) entry which is preliminary data.</text>
</comment>
<evidence type="ECO:0000256" key="6">
    <source>
        <dbReference type="SAM" id="Phobius"/>
    </source>
</evidence>
<feature type="transmembrane region" description="Helical" evidence="6">
    <location>
        <begin position="115"/>
        <end position="136"/>
    </location>
</feature>
<evidence type="ECO:0000256" key="5">
    <source>
        <dbReference type="RuleBase" id="RU000320"/>
    </source>
</evidence>
<accession>A0A350H863</accession>
<evidence type="ECO:0000256" key="1">
    <source>
        <dbReference type="ARBA" id="ARBA00004127"/>
    </source>
</evidence>
<protein>
    <recommendedName>
        <fullName evidence="7">NADH:quinone oxidoreductase/Mrp antiporter transmembrane domain-containing protein</fullName>
    </recommendedName>
</protein>
<feature type="transmembrane region" description="Helical" evidence="6">
    <location>
        <begin position="60"/>
        <end position="78"/>
    </location>
</feature>
<evidence type="ECO:0000256" key="2">
    <source>
        <dbReference type="ARBA" id="ARBA00022692"/>
    </source>
</evidence>
<feature type="transmembrane region" description="Helical" evidence="6">
    <location>
        <begin position="90"/>
        <end position="108"/>
    </location>
</feature>
<feature type="transmembrane region" description="Helical" evidence="6">
    <location>
        <begin position="142"/>
        <end position="163"/>
    </location>
</feature>
<feature type="domain" description="NADH:quinone oxidoreductase/Mrp antiporter transmembrane" evidence="7">
    <location>
        <begin position="127"/>
        <end position="225"/>
    </location>
</feature>
<evidence type="ECO:0000256" key="4">
    <source>
        <dbReference type="ARBA" id="ARBA00023136"/>
    </source>
</evidence>
<comment type="subcellular location">
    <subcellularLocation>
        <location evidence="1">Endomembrane system</location>
        <topology evidence="1">Multi-pass membrane protein</topology>
    </subcellularLocation>
    <subcellularLocation>
        <location evidence="5">Membrane</location>
        <topology evidence="5">Multi-pass membrane protein</topology>
    </subcellularLocation>
</comment>
<dbReference type="InterPro" id="IPR001750">
    <property type="entry name" value="ND/Mrp_TM"/>
</dbReference>
<sequence>MFYPGGNIILHNILSGAPAGRYTGIIMMLMTLSASIFAGIFPFNIFAYDFISALKQEEKGGWLLFISLPSIVFIFKLLNSCQGTETLNRALFFMAIISFAFSVLSLFVKKNVNDLQANIMFAVSSEILLMLLYGIIYKESVFSIFAILSIIPAVFMILSLGAINAKDITMPKGSFKKNPFNVLTFLVSAFSIALIPPSIGFISKFSMISGLLSNKQLFVAVVLIVLFAIESYVFLRIIFSMFITDSTEKTQAFYSRKVDIIIFAASVLAVIAVYSGQKYLYEASITGYENSFGKIADNYLKDKLRLESESNLKQFIIE</sequence>
<evidence type="ECO:0000313" key="8">
    <source>
        <dbReference type="EMBL" id="HAV91729.1"/>
    </source>
</evidence>
<dbReference type="Proteomes" id="UP000264062">
    <property type="component" value="Unassembled WGS sequence"/>
</dbReference>
<evidence type="ECO:0000259" key="7">
    <source>
        <dbReference type="Pfam" id="PF00361"/>
    </source>
</evidence>
<feature type="transmembrane region" description="Helical" evidence="6">
    <location>
        <begin position="183"/>
        <end position="205"/>
    </location>
</feature>
<feature type="transmembrane region" description="Helical" evidence="6">
    <location>
        <begin position="25"/>
        <end position="48"/>
    </location>
</feature>
<dbReference type="PANTHER" id="PTHR22773">
    <property type="entry name" value="NADH DEHYDROGENASE"/>
    <property type="match status" value="1"/>
</dbReference>
<name>A0A350H863_UNCW3</name>
<dbReference type="AlphaFoldDB" id="A0A350H863"/>
<reference evidence="8 9" key="1">
    <citation type="journal article" date="2018" name="Nat. Biotechnol.">
        <title>A standardized bacterial taxonomy based on genome phylogeny substantially revises the tree of life.</title>
        <authorList>
            <person name="Parks D.H."/>
            <person name="Chuvochina M."/>
            <person name="Waite D.W."/>
            <person name="Rinke C."/>
            <person name="Skarshewski A."/>
            <person name="Chaumeil P.A."/>
            <person name="Hugenholtz P."/>
        </authorList>
    </citation>
    <scope>NUCLEOTIDE SEQUENCE [LARGE SCALE GENOMIC DNA]</scope>
    <source>
        <strain evidence="8">UBA9956</strain>
    </source>
</reference>
<dbReference type="GO" id="GO:0012505">
    <property type="term" value="C:endomembrane system"/>
    <property type="evidence" value="ECO:0007669"/>
    <property type="project" value="UniProtKB-SubCell"/>
</dbReference>
<proteinExistence type="predicted"/>
<evidence type="ECO:0000313" key="9">
    <source>
        <dbReference type="Proteomes" id="UP000264062"/>
    </source>
</evidence>
<evidence type="ECO:0000256" key="3">
    <source>
        <dbReference type="ARBA" id="ARBA00022989"/>
    </source>
</evidence>
<keyword evidence="2 5" id="KW-0812">Transmembrane</keyword>
<dbReference type="GO" id="GO:0016020">
    <property type="term" value="C:membrane"/>
    <property type="evidence" value="ECO:0007669"/>
    <property type="project" value="UniProtKB-SubCell"/>
</dbReference>
<keyword evidence="4 6" id="KW-0472">Membrane</keyword>
<feature type="transmembrane region" description="Helical" evidence="6">
    <location>
        <begin position="217"/>
        <end position="239"/>
    </location>
</feature>
<dbReference type="EMBL" id="DMZY01000030">
    <property type="protein sequence ID" value="HAV91729.1"/>
    <property type="molecule type" value="Genomic_DNA"/>
</dbReference>
<dbReference type="Pfam" id="PF00361">
    <property type="entry name" value="Proton_antipo_M"/>
    <property type="match status" value="1"/>
</dbReference>
<feature type="transmembrane region" description="Helical" evidence="6">
    <location>
        <begin position="260"/>
        <end position="277"/>
    </location>
</feature>
<gene>
    <name evidence="8" type="ORF">DCW38_00905</name>
</gene>
<keyword evidence="3 6" id="KW-1133">Transmembrane helix</keyword>
<organism evidence="8 9">
    <name type="scientific">candidate division WOR-3 bacterium</name>
    <dbReference type="NCBI Taxonomy" id="2052148"/>
    <lineage>
        <taxon>Bacteria</taxon>
        <taxon>Bacteria division WOR-3</taxon>
    </lineage>
</organism>